<dbReference type="EMBL" id="VSSQ01000025">
    <property type="protein sequence ID" value="MPL64679.1"/>
    <property type="molecule type" value="Genomic_DNA"/>
</dbReference>
<reference evidence="2" key="1">
    <citation type="submission" date="2019-08" db="EMBL/GenBank/DDBJ databases">
        <authorList>
            <person name="Kucharzyk K."/>
            <person name="Murdoch R.W."/>
            <person name="Higgins S."/>
            <person name="Loffler F."/>
        </authorList>
    </citation>
    <scope>NUCLEOTIDE SEQUENCE</scope>
</reference>
<name>A0A644TD41_9ZZZZ</name>
<evidence type="ECO:0000259" key="1">
    <source>
        <dbReference type="Pfam" id="PF09347"/>
    </source>
</evidence>
<protein>
    <recommendedName>
        <fullName evidence="1">DUF1989 domain-containing protein</fullName>
    </recommendedName>
</protein>
<feature type="domain" description="DUF1989" evidence="1">
    <location>
        <begin position="8"/>
        <end position="171"/>
    </location>
</feature>
<accession>A0A644TD41</accession>
<organism evidence="2">
    <name type="scientific">bioreactor metagenome</name>
    <dbReference type="NCBI Taxonomy" id="1076179"/>
    <lineage>
        <taxon>unclassified sequences</taxon>
        <taxon>metagenomes</taxon>
        <taxon>ecological metagenomes</taxon>
    </lineage>
</organism>
<sequence>MRMNREYIVPAKNGIKIRAVKGATITIVDIEGKQVVDFFAAGVKNKNEILSTGVTIDCNESLAIKRDQCLYTNHYNKMFQIIEDTVGTHDLIHPCCRKEMYEYFYKNGKDHPSCYENITDKANEEGIPLLLEVHPFNIFMNTKFKADGSFEVLAPLSKANDYIVLKALMDVNVFIASCSVSESSCNGGRCKPIKVIIGTS</sequence>
<dbReference type="Pfam" id="PF09347">
    <property type="entry name" value="DUF1989"/>
    <property type="match status" value="1"/>
</dbReference>
<dbReference type="InterPro" id="IPR018959">
    <property type="entry name" value="DUF1989"/>
</dbReference>
<evidence type="ECO:0000313" key="2">
    <source>
        <dbReference type="EMBL" id="MPL64679.1"/>
    </source>
</evidence>
<dbReference type="PANTHER" id="PTHR31527">
    <property type="entry name" value="RE64534P"/>
    <property type="match status" value="1"/>
</dbReference>
<gene>
    <name evidence="2" type="ORF">SDC9_10336</name>
</gene>
<proteinExistence type="predicted"/>
<comment type="caution">
    <text evidence="2">The sequence shown here is derived from an EMBL/GenBank/DDBJ whole genome shotgun (WGS) entry which is preliminary data.</text>
</comment>
<dbReference type="PANTHER" id="PTHR31527:SF0">
    <property type="entry name" value="RE64534P"/>
    <property type="match status" value="1"/>
</dbReference>
<dbReference type="AlphaFoldDB" id="A0A644TD41"/>